<name>A0ABV5SHQ0_9ACTN</name>
<dbReference type="RefSeq" id="WP_345002233.1">
    <property type="nucleotide sequence ID" value="NZ_BAAAXV010000009.1"/>
</dbReference>
<protein>
    <submittedName>
        <fullName evidence="2">Uncharacterized protein</fullName>
    </submittedName>
</protein>
<evidence type="ECO:0000313" key="3">
    <source>
        <dbReference type="Proteomes" id="UP001589532"/>
    </source>
</evidence>
<feature type="compositionally biased region" description="Basic and acidic residues" evidence="1">
    <location>
        <begin position="52"/>
        <end position="79"/>
    </location>
</feature>
<dbReference type="SUPFAM" id="SSF52402">
    <property type="entry name" value="Adenine nucleotide alpha hydrolases-like"/>
    <property type="match status" value="1"/>
</dbReference>
<keyword evidence="3" id="KW-1185">Reference proteome</keyword>
<sequence length="91" mass="9615">MGSHGRGALGSTVLGSGSRGVLRHTHCPAAGDRHRTAPRADLRVPQATARAPEGRRDSARRSNDGQTIKRPDPRSRDLASELVKPGGATRT</sequence>
<dbReference type="Gene3D" id="3.40.50.620">
    <property type="entry name" value="HUPs"/>
    <property type="match status" value="1"/>
</dbReference>
<organism evidence="2 3">
    <name type="scientific">Nonomuraea helvata</name>
    <dbReference type="NCBI Taxonomy" id="37484"/>
    <lineage>
        <taxon>Bacteria</taxon>
        <taxon>Bacillati</taxon>
        <taxon>Actinomycetota</taxon>
        <taxon>Actinomycetes</taxon>
        <taxon>Streptosporangiales</taxon>
        <taxon>Streptosporangiaceae</taxon>
        <taxon>Nonomuraea</taxon>
    </lineage>
</organism>
<gene>
    <name evidence="2" type="ORF">ACFFSA_49800</name>
</gene>
<accession>A0ABV5SHQ0</accession>
<feature type="compositionally biased region" description="Basic and acidic residues" evidence="1">
    <location>
        <begin position="31"/>
        <end position="42"/>
    </location>
</feature>
<evidence type="ECO:0000313" key="2">
    <source>
        <dbReference type="EMBL" id="MFB9631205.1"/>
    </source>
</evidence>
<comment type="caution">
    <text evidence="2">The sequence shown here is derived from an EMBL/GenBank/DDBJ whole genome shotgun (WGS) entry which is preliminary data.</text>
</comment>
<proteinExistence type="predicted"/>
<dbReference type="EMBL" id="JBHMBW010000104">
    <property type="protein sequence ID" value="MFB9631205.1"/>
    <property type="molecule type" value="Genomic_DNA"/>
</dbReference>
<dbReference type="Proteomes" id="UP001589532">
    <property type="component" value="Unassembled WGS sequence"/>
</dbReference>
<evidence type="ECO:0000256" key="1">
    <source>
        <dbReference type="SAM" id="MobiDB-lite"/>
    </source>
</evidence>
<dbReference type="InterPro" id="IPR014729">
    <property type="entry name" value="Rossmann-like_a/b/a_fold"/>
</dbReference>
<reference evidence="2 3" key="1">
    <citation type="submission" date="2024-09" db="EMBL/GenBank/DDBJ databases">
        <authorList>
            <person name="Sun Q."/>
            <person name="Mori K."/>
        </authorList>
    </citation>
    <scope>NUCLEOTIDE SEQUENCE [LARGE SCALE GENOMIC DNA]</scope>
    <source>
        <strain evidence="2 3">JCM 3143</strain>
    </source>
</reference>
<feature type="region of interest" description="Disordered" evidence="1">
    <location>
        <begin position="1"/>
        <end position="91"/>
    </location>
</feature>